<dbReference type="AlphaFoldDB" id="A0A0B6ZZE7"/>
<evidence type="ECO:0000313" key="1">
    <source>
        <dbReference type="EMBL" id="CEK73727.1"/>
    </source>
</evidence>
<dbReference type="EMBL" id="HACG01026862">
    <property type="protein sequence ID" value="CEK73727.1"/>
    <property type="molecule type" value="Transcribed_RNA"/>
</dbReference>
<name>A0A0B6ZZE7_9EUPU</name>
<proteinExistence type="predicted"/>
<accession>A0A0B6ZZE7</accession>
<sequence>ASFVTCNEKSHPAIHTWIQKLNVVIQEYRWIIDAYVSDFYTQNHWHKLPDSLQQFFDAVEPSDLAWMLSMNRSEQSPLCRSVIPLSLLALHCCIQSLSIRRVMVDFDSSETRSL</sequence>
<protein>
    <submittedName>
        <fullName evidence="1">Uncharacterized protein</fullName>
    </submittedName>
</protein>
<reference evidence="1" key="1">
    <citation type="submission" date="2014-12" db="EMBL/GenBank/DDBJ databases">
        <title>Insight into the proteome of Arion vulgaris.</title>
        <authorList>
            <person name="Aradska J."/>
            <person name="Bulat T."/>
            <person name="Smidak R."/>
            <person name="Sarate P."/>
            <person name="Gangsoo J."/>
            <person name="Sialana F."/>
            <person name="Bilban M."/>
            <person name="Lubec G."/>
        </authorList>
    </citation>
    <scope>NUCLEOTIDE SEQUENCE</scope>
    <source>
        <tissue evidence="1">Skin</tissue>
    </source>
</reference>
<gene>
    <name evidence="1" type="primary">ORF87999</name>
</gene>
<feature type="non-terminal residue" evidence="1">
    <location>
        <position position="1"/>
    </location>
</feature>
<organism evidence="1">
    <name type="scientific">Arion vulgaris</name>
    <dbReference type="NCBI Taxonomy" id="1028688"/>
    <lineage>
        <taxon>Eukaryota</taxon>
        <taxon>Metazoa</taxon>
        <taxon>Spiralia</taxon>
        <taxon>Lophotrochozoa</taxon>
        <taxon>Mollusca</taxon>
        <taxon>Gastropoda</taxon>
        <taxon>Heterobranchia</taxon>
        <taxon>Euthyneura</taxon>
        <taxon>Panpulmonata</taxon>
        <taxon>Eupulmonata</taxon>
        <taxon>Stylommatophora</taxon>
        <taxon>Helicina</taxon>
        <taxon>Arionoidea</taxon>
        <taxon>Arionidae</taxon>
        <taxon>Arion</taxon>
    </lineage>
</organism>
<feature type="non-terminal residue" evidence="1">
    <location>
        <position position="114"/>
    </location>
</feature>